<sequence>MTMAAKLPFEEVKRAALSALPRVLDWAGVDWKQIHHEIQMINSARSDEGYGSFSINVNTGVWADFASGDKGGDVIALVAYLKSYGQGEACKDLARLLGIINGEAPAASAPAPLPAAVPAAEAVLPIPANLMGKMPRSKPHHPGKPVQFWRYNDAAGQPLVFVVRLEPGQNGRRKDYFPLSVWKDADSGKTAWRWKNLNAPRPLYGLDRLASRPDAPVVICEGEKAADAAAQLLPEHVAVCWMNGAEAVSKADFSPLAGRHCLIWRDYDAPGWEAATAVAAQLAKVGAASVSHIPVERFETCRPGGTEYAPALLDGGQWDSGDDAADALARGWTAAHLRLLLEAEPAAETVVTSTSQASEIAAAPAASAPRPAPSALGNPFKLSERGVYFQTEDMDTPLWICSKLEILARTRDKNAGSWGLLVRFSDPDGNLKEWNIPSEQLASSEGAEVIKGLLSRGLLLGAGPKARQRLLEYLGRYDGDERATIVPRLGWHGDVFLLPDVQLGQAGERLVFEAAQKQREAMQCAGSLEGWQSDMARYCVGNSRLAFAVSCAFAGPLLGILGSESGGFHFYGDSSQGKTTLLQAAASVFGGPGYLQTWRATDNALESIAAAYSDCLLTLDEIHQCDSRIIGEAVYMLGNGRGKSRANDKGGSRGAVAEWRVLFLSSGEKTLAAHMAEAKQQMKAGMEIRMLAVPADAGQGLGLFDTLHDKDGGQALSDHIKATVIQQHGSAARAYLERLVQEKDGLAGLIRQQLARFGSEVLPNEAHGQAHRAAARFALVGIAGELASAWGVTGWPKGTAWQAAKACFADWLKMRGTAGNREDEDILAKVRLFFEQHGEARFTRLSNESILHEQDGHAPDPDDHAPKTISRCGYRLKDKLSGLIKYYVLPESFRAEVCAGVDANRVCKLLAARGALETTKGAGNMLQVRTTPEAKYSKSGRAKVYCVTSALFADNAPEIDDAA</sequence>
<evidence type="ECO:0000313" key="2">
    <source>
        <dbReference type="EMBL" id="PRP71961.1"/>
    </source>
</evidence>
<dbReference type="GO" id="GO:0008270">
    <property type="term" value="F:zinc ion binding"/>
    <property type="evidence" value="ECO:0007669"/>
    <property type="project" value="InterPro"/>
</dbReference>
<dbReference type="SUPFAM" id="SSF57783">
    <property type="entry name" value="Zinc beta-ribbon"/>
    <property type="match status" value="1"/>
</dbReference>
<evidence type="ECO:0000313" key="3">
    <source>
        <dbReference type="Proteomes" id="UP000239469"/>
    </source>
</evidence>
<dbReference type="EMBL" id="MTBD01000006">
    <property type="protein sequence ID" value="PRP71961.1"/>
    <property type="molecule type" value="Genomic_DNA"/>
</dbReference>
<protein>
    <recommendedName>
        <fullName evidence="1">DUF927 domain-containing protein</fullName>
    </recommendedName>
</protein>
<organism evidence="2 3">
    <name type="scientific">Chromobacterium amazonense</name>
    <dbReference type="NCBI Taxonomy" id="1382803"/>
    <lineage>
        <taxon>Bacteria</taxon>
        <taxon>Pseudomonadati</taxon>
        <taxon>Pseudomonadota</taxon>
        <taxon>Betaproteobacteria</taxon>
        <taxon>Neisseriales</taxon>
        <taxon>Chromobacteriaceae</taxon>
        <taxon>Chromobacterium</taxon>
    </lineage>
</organism>
<reference evidence="2 3" key="1">
    <citation type="submission" date="2017-01" db="EMBL/GenBank/DDBJ databases">
        <title>New insights into the genetic diversity of Chromobacterium isolated from tropical freshwater lake.</title>
        <authorList>
            <person name="Santos A.B."/>
            <person name="Nascimento A.M."/>
            <person name="Da Silva P.C."/>
        </authorList>
    </citation>
    <scope>NUCLEOTIDE SEQUENCE [LARGE SCALE GENOMIC DNA]</scope>
    <source>
        <strain evidence="2 3">56AF</strain>
    </source>
</reference>
<dbReference type="InterPro" id="IPR009270">
    <property type="entry name" value="DUF927"/>
</dbReference>
<evidence type="ECO:0000259" key="1">
    <source>
        <dbReference type="Pfam" id="PF06048"/>
    </source>
</evidence>
<accession>A0A2S9X8A9</accession>
<dbReference type="InterPro" id="IPR036977">
    <property type="entry name" value="DNA_primase_Znf_CHC2"/>
</dbReference>
<name>A0A2S9X8A9_9NEIS</name>
<gene>
    <name evidence="2" type="ORF">BUE93_03445</name>
</gene>
<dbReference type="Gene3D" id="3.90.580.10">
    <property type="entry name" value="Zinc finger, CHC2-type domain"/>
    <property type="match status" value="1"/>
</dbReference>
<proteinExistence type="predicted"/>
<dbReference type="CDD" id="cd00188">
    <property type="entry name" value="TOPRIM"/>
    <property type="match status" value="1"/>
</dbReference>
<feature type="domain" description="DUF927" evidence="1">
    <location>
        <begin position="380"/>
        <end position="653"/>
    </location>
</feature>
<dbReference type="Pfam" id="PF06048">
    <property type="entry name" value="DUF927"/>
    <property type="match status" value="1"/>
</dbReference>
<dbReference type="AlphaFoldDB" id="A0A2S9X8A9"/>
<comment type="caution">
    <text evidence="2">The sequence shown here is derived from an EMBL/GenBank/DDBJ whole genome shotgun (WGS) entry which is preliminary data.</text>
</comment>
<dbReference type="GO" id="GO:0006260">
    <property type="term" value="P:DNA replication"/>
    <property type="evidence" value="ECO:0007669"/>
    <property type="project" value="InterPro"/>
</dbReference>
<dbReference type="GO" id="GO:0003677">
    <property type="term" value="F:DNA binding"/>
    <property type="evidence" value="ECO:0007669"/>
    <property type="project" value="InterPro"/>
</dbReference>
<dbReference type="Proteomes" id="UP000239469">
    <property type="component" value="Unassembled WGS sequence"/>
</dbReference>